<evidence type="ECO:0000313" key="1">
    <source>
        <dbReference type="EMBL" id="CAX67789.1"/>
    </source>
</evidence>
<protein>
    <submittedName>
        <fullName evidence="1">Uncharacterized protein</fullName>
    </submittedName>
</protein>
<name>F2Q858_YEREN</name>
<accession>F2Q858</accession>
<gene>
    <name evidence="1" type="ORF">Y69_0018</name>
</gene>
<dbReference type="EMBL" id="FN298493">
    <property type="protein sequence ID" value="CAX67789.1"/>
    <property type="molecule type" value="Genomic_DNA"/>
</dbReference>
<dbReference type="AlphaFoldDB" id="F2Q858"/>
<organism evidence="1">
    <name type="scientific">Yersinia enterocolitica</name>
    <dbReference type="NCBI Taxonomy" id="630"/>
    <lineage>
        <taxon>Bacteria</taxon>
        <taxon>Pseudomonadati</taxon>
        <taxon>Pseudomonadota</taxon>
        <taxon>Gammaproteobacteria</taxon>
        <taxon>Enterobacterales</taxon>
        <taxon>Yersiniaceae</taxon>
        <taxon>Yersinia</taxon>
    </lineage>
</organism>
<proteinExistence type="predicted"/>
<reference evidence="1" key="1">
    <citation type="submission" date="2009-04" db="EMBL/GenBank/DDBJ databases">
        <title>Novel enterobacterial integrative and conjugative elements (ICEs), including a mobilisable relateive of SPI-7.</title>
        <authorList>
            <person name="Seth-Smith H.M."/>
        </authorList>
    </citation>
    <scope>NUCLEOTIDE SEQUENCE</scope>
    <source>
        <strain evidence="1">Y69</strain>
    </source>
</reference>
<sequence length="183" mass="20915">MSMSPEEYRSGLQGIKYFKWLAKARSALEGMVPHSSRNIGEKLVHLKDIKSFEKDLNQLRMLNGLGGKNVQITSSDPDLLFKAQLLHDTVLVSLQSIYKSTYNHRYDKIKRLFNLLYEIEMKIGCHHRLIDSGFYAPCPLLVRSSGEFLYPIAKLKTQKGYIPMTQGTEKRRVGVCYPGGYPN</sequence>